<dbReference type="NCBIfam" id="NF035944">
    <property type="entry name" value="PEPxxWA-CTERM"/>
    <property type="match status" value="1"/>
</dbReference>
<dbReference type="Proteomes" id="UP000431922">
    <property type="component" value="Unassembled WGS sequence"/>
</dbReference>
<proteinExistence type="predicted"/>
<dbReference type="EMBL" id="WTYL01000002">
    <property type="protein sequence ID" value="MXP44600.1"/>
    <property type="molecule type" value="Genomic_DNA"/>
</dbReference>
<dbReference type="NCBIfam" id="TIGR02595">
    <property type="entry name" value="PEP_CTERM"/>
    <property type="match status" value="1"/>
</dbReference>
<dbReference type="InterPro" id="IPR013424">
    <property type="entry name" value="Ice-binding_C"/>
</dbReference>
<gene>
    <name evidence="3" type="ORF">GRI65_09040</name>
</gene>
<dbReference type="Pfam" id="PF07589">
    <property type="entry name" value="PEP-CTERM"/>
    <property type="match status" value="1"/>
</dbReference>
<organism evidence="3 4">
    <name type="scientific">Allopontixanthobacter sediminis</name>
    <dbReference type="NCBI Taxonomy" id="1689985"/>
    <lineage>
        <taxon>Bacteria</taxon>
        <taxon>Pseudomonadati</taxon>
        <taxon>Pseudomonadota</taxon>
        <taxon>Alphaproteobacteria</taxon>
        <taxon>Sphingomonadales</taxon>
        <taxon>Erythrobacteraceae</taxon>
        <taxon>Allopontixanthobacter</taxon>
    </lineage>
</organism>
<evidence type="ECO:0000313" key="3">
    <source>
        <dbReference type="EMBL" id="MXP44600.1"/>
    </source>
</evidence>
<comment type="caution">
    <text evidence="3">The sequence shown here is derived from an EMBL/GenBank/DDBJ whole genome shotgun (WGS) entry which is preliminary data.</text>
</comment>
<feature type="transmembrane region" description="Helical" evidence="1">
    <location>
        <begin position="125"/>
        <end position="142"/>
    </location>
</feature>
<keyword evidence="4" id="KW-1185">Reference proteome</keyword>
<dbReference type="RefSeq" id="WP_160756174.1">
    <property type="nucleotide sequence ID" value="NZ_WTYL01000002.1"/>
</dbReference>
<sequence length="155" mass="16128">MNAIACIEASGNLNNDSPEANAARTALWGSIGGGSIGQSSWIAGNKLEFAGDFRGQTFSFTAPLSGISFLAIHWGGGSTHDGGPGNSTVFYKIDAGTGPMTFTTNFRGISNAALYSTSGPAVPEPATWAMFILGLGLVGFTLRRRKTHSSRFAFS</sequence>
<evidence type="ECO:0000256" key="1">
    <source>
        <dbReference type="SAM" id="Phobius"/>
    </source>
</evidence>
<protein>
    <submittedName>
        <fullName evidence="3">PEPxxWA-CTERM sorting domain-containing protein</fullName>
    </submittedName>
</protein>
<keyword evidence="1" id="KW-1133">Transmembrane helix</keyword>
<name>A0A845B2F7_9SPHN</name>
<dbReference type="AlphaFoldDB" id="A0A845B2F7"/>
<keyword evidence="1" id="KW-0472">Membrane</keyword>
<reference evidence="3 4" key="1">
    <citation type="submission" date="2019-12" db="EMBL/GenBank/DDBJ databases">
        <title>Genomic-based taxomic classification of the family Erythrobacteraceae.</title>
        <authorList>
            <person name="Xu L."/>
        </authorList>
    </citation>
    <scope>NUCLEOTIDE SEQUENCE [LARGE SCALE GENOMIC DNA]</scope>
    <source>
        <strain evidence="3 4">KCTC 42453</strain>
    </source>
</reference>
<dbReference type="OrthoDB" id="9152028at2"/>
<evidence type="ECO:0000259" key="2">
    <source>
        <dbReference type="Pfam" id="PF07589"/>
    </source>
</evidence>
<evidence type="ECO:0000313" key="4">
    <source>
        <dbReference type="Proteomes" id="UP000431922"/>
    </source>
</evidence>
<feature type="domain" description="Ice-binding protein C-terminal" evidence="2">
    <location>
        <begin position="121"/>
        <end position="145"/>
    </location>
</feature>
<accession>A0A845B2F7</accession>
<keyword evidence="1" id="KW-0812">Transmembrane</keyword>